<proteinExistence type="predicted"/>
<dbReference type="PRINTS" id="PR00480">
    <property type="entry name" value="ASTACIN"/>
</dbReference>
<reference evidence="4 5" key="1">
    <citation type="journal article" date="2018" name="Gigascience">
        <title>Genomes of trombidid mites reveal novel predicted allergens and laterally-transferred genes associated with secondary metabolism.</title>
        <authorList>
            <person name="Dong X."/>
            <person name="Chaisiri K."/>
            <person name="Xia D."/>
            <person name="Armstrong S.D."/>
            <person name="Fang Y."/>
            <person name="Donnelly M.J."/>
            <person name="Kadowaki T."/>
            <person name="McGarry J.W."/>
            <person name="Darby A.C."/>
            <person name="Makepeace B.L."/>
        </authorList>
    </citation>
    <scope>NUCLEOTIDE SEQUENCE [LARGE SCALE GENOMIC DNA]</scope>
    <source>
        <strain evidence="4">UoL-UT</strain>
    </source>
</reference>
<keyword evidence="5" id="KW-1185">Reference proteome</keyword>
<evidence type="ECO:0000256" key="2">
    <source>
        <dbReference type="RuleBase" id="RU361183"/>
    </source>
</evidence>
<name>A0A443S9R0_9ACAR</name>
<dbReference type="PANTHER" id="PTHR10127">
    <property type="entry name" value="DISCOIDIN, CUB, EGF, LAMININ , AND ZINC METALLOPROTEASE DOMAIN CONTAINING"/>
    <property type="match status" value="1"/>
</dbReference>
<evidence type="ECO:0000256" key="1">
    <source>
        <dbReference type="PROSITE-ProRule" id="PRU01211"/>
    </source>
</evidence>
<evidence type="ECO:0000313" key="5">
    <source>
        <dbReference type="Proteomes" id="UP000288716"/>
    </source>
</evidence>
<comment type="cofactor">
    <cofactor evidence="2">
        <name>Zn(2+)</name>
        <dbReference type="ChEBI" id="CHEBI:29105"/>
    </cofactor>
    <text evidence="2">Binds 1 zinc ion per subunit.</text>
</comment>
<keyword evidence="2" id="KW-0482">Metalloprotease</keyword>
<dbReference type="Proteomes" id="UP000288716">
    <property type="component" value="Unassembled WGS sequence"/>
</dbReference>
<feature type="domain" description="Peptidase M12A" evidence="3">
    <location>
        <begin position="1"/>
        <end position="87"/>
    </location>
</feature>
<keyword evidence="2" id="KW-0645">Protease</keyword>
<dbReference type="EC" id="3.4.24.-" evidence="2"/>
<dbReference type="GO" id="GO:0006508">
    <property type="term" value="P:proteolysis"/>
    <property type="evidence" value="ECO:0007669"/>
    <property type="project" value="UniProtKB-KW"/>
</dbReference>
<evidence type="ECO:0000313" key="4">
    <source>
        <dbReference type="EMBL" id="RWS24204.1"/>
    </source>
</evidence>
<keyword evidence="2" id="KW-0479">Metal-binding</keyword>
<comment type="caution">
    <text evidence="1">Lacks conserved residue(s) required for the propagation of feature annotation.</text>
</comment>
<dbReference type="VEuPathDB" id="VectorBase:LDEU007836"/>
<dbReference type="EMBL" id="NCKV01005215">
    <property type="protein sequence ID" value="RWS24204.1"/>
    <property type="molecule type" value="Genomic_DNA"/>
</dbReference>
<dbReference type="Pfam" id="PF01400">
    <property type="entry name" value="Astacin"/>
    <property type="match status" value="1"/>
</dbReference>
<dbReference type="SUPFAM" id="SSF55486">
    <property type="entry name" value="Metalloproteases ('zincins'), catalytic domain"/>
    <property type="match status" value="1"/>
</dbReference>
<dbReference type="Gene3D" id="3.40.390.10">
    <property type="entry name" value="Collagenase (Catalytic Domain)"/>
    <property type="match status" value="1"/>
</dbReference>
<dbReference type="OrthoDB" id="291007at2759"/>
<dbReference type="PROSITE" id="PS51864">
    <property type="entry name" value="ASTACIN"/>
    <property type="match status" value="1"/>
</dbReference>
<keyword evidence="2" id="KW-0378">Hydrolase</keyword>
<dbReference type="AlphaFoldDB" id="A0A443S9R0"/>
<organism evidence="4 5">
    <name type="scientific">Leptotrombidium deliense</name>
    <dbReference type="NCBI Taxonomy" id="299467"/>
    <lineage>
        <taxon>Eukaryota</taxon>
        <taxon>Metazoa</taxon>
        <taxon>Ecdysozoa</taxon>
        <taxon>Arthropoda</taxon>
        <taxon>Chelicerata</taxon>
        <taxon>Arachnida</taxon>
        <taxon>Acari</taxon>
        <taxon>Acariformes</taxon>
        <taxon>Trombidiformes</taxon>
        <taxon>Prostigmata</taxon>
        <taxon>Anystina</taxon>
        <taxon>Parasitengona</taxon>
        <taxon>Trombiculoidea</taxon>
        <taxon>Trombiculidae</taxon>
        <taxon>Leptotrombidium</taxon>
    </lineage>
</organism>
<evidence type="ECO:0000259" key="3">
    <source>
        <dbReference type="PROSITE" id="PS51864"/>
    </source>
</evidence>
<dbReference type="PANTHER" id="PTHR10127:SF883">
    <property type="entry name" value="ZINC METALLOPROTEINASE NAS-8"/>
    <property type="match status" value="1"/>
</dbReference>
<dbReference type="GO" id="GO:0004222">
    <property type="term" value="F:metalloendopeptidase activity"/>
    <property type="evidence" value="ECO:0007669"/>
    <property type="project" value="UniProtKB-UniRule"/>
</dbReference>
<dbReference type="GO" id="GO:0046872">
    <property type="term" value="F:metal ion binding"/>
    <property type="evidence" value="ECO:0007669"/>
    <property type="project" value="UniProtKB-KW"/>
</dbReference>
<protein>
    <recommendedName>
        <fullName evidence="2">Metalloendopeptidase</fullName>
        <ecNumber evidence="2">3.4.24.-</ecNumber>
    </recommendedName>
</protein>
<keyword evidence="2" id="KW-0862">Zinc</keyword>
<gene>
    <name evidence="4" type="ORF">B4U80_06978</name>
</gene>
<dbReference type="InterPro" id="IPR001506">
    <property type="entry name" value="Peptidase_M12A"/>
</dbReference>
<comment type="caution">
    <text evidence="4">The sequence shown here is derived from an EMBL/GenBank/DDBJ whole genome shotgun (WGS) entry which is preliminary data.</text>
</comment>
<dbReference type="InterPro" id="IPR024079">
    <property type="entry name" value="MetalloPept_cat_dom_sf"/>
</dbReference>
<sequence>MRAIFSYRCWSYPGRQGGMQQLSLDKSVNYAPFDFKSIMLYDSKTFSKNGKKTMTAKDPKNSLKPVWIKKYLSDSDILSINKMYNCAK</sequence>
<accession>A0A443S9R0</accession>